<proteinExistence type="predicted"/>
<sequence>MVLCSALSGLLPNPELETAVLSISLDTTSAIWMIPFGLSGAARELVSICNKWGYAYSRDTEVVTYVATMNPILAASTFIDARQCVLSGVARGCGWQKIGAYVNLAS</sequence>
<accession>A0ACC1C3V8</accession>
<reference evidence="2" key="1">
    <citation type="journal article" date="2023" name="G3 (Bethesda)">
        <title>Genome assembly and association tests identify interacting loci associated with vigor, precocity, and sex in interspecific pistachio rootstocks.</title>
        <authorList>
            <person name="Palmer W."/>
            <person name="Jacygrad E."/>
            <person name="Sagayaradj S."/>
            <person name="Cavanaugh K."/>
            <person name="Han R."/>
            <person name="Bertier L."/>
            <person name="Beede B."/>
            <person name="Kafkas S."/>
            <person name="Golino D."/>
            <person name="Preece J."/>
            <person name="Michelmore R."/>
        </authorList>
    </citation>
    <scope>NUCLEOTIDE SEQUENCE [LARGE SCALE GENOMIC DNA]</scope>
</reference>
<protein>
    <submittedName>
        <fullName evidence="1">Uncharacterized protein</fullName>
    </submittedName>
</protein>
<evidence type="ECO:0000313" key="1">
    <source>
        <dbReference type="EMBL" id="KAJ0106713.1"/>
    </source>
</evidence>
<evidence type="ECO:0000313" key="2">
    <source>
        <dbReference type="Proteomes" id="UP001164250"/>
    </source>
</evidence>
<organism evidence="1 2">
    <name type="scientific">Pistacia atlantica</name>
    <dbReference type="NCBI Taxonomy" id="434234"/>
    <lineage>
        <taxon>Eukaryota</taxon>
        <taxon>Viridiplantae</taxon>
        <taxon>Streptophyta</taxon>
        <taxon>Embryophyta</taxon>
        <taxon>Tracheophyta</taxon>
        <taxon>Spermatophyta</taxon>
        <taxon>Magnoliopsida</taxon>
        <taxon>eudicotyledons</taxon>
        <taxon>Gunneridae</taxon>
        <taxon>Pentapetalae</taxon>
        <taxon>rosids</taxon>
        <taxon>malvids</taxon>
        <taxon>Sapindales</taxon>
        <taxon>Anacardiaceae</taxon>
        <taxon>Pistacia</taxon>
    </lineage>
</organism>
<gene>
    <name evidence="1" type="ORF">Patl1_19718</name>
</gene>
<keyword evidence="2" id="KW-1185">Reference proteome</keyword>
<name>A0ACC1C3V8_9ROSI</name>
<comment type="caution">
    <text evidence="1">The sequence shown here is derived from an EMBL/GenBank/DDBJ whole genome shotgun (WGS) entry which is preliminary data.</text>
</comment>
<dbReference type="EMBL" id="CM047898">
    <property type="protein sequence ID" value="KAJ0106713.1"/>
    <property type="molecule type" value="Genomic_DNA"/>
</dbReference>
<dbReference type="Proteomes" id="UP001164250">
    <property type="component" value="Chromosome 2"/>
</dbReference>